<dbReference type="Gene3D" id="1.10.1130.10">
    <property type="entry name" value="Flavocytochrome C3, Chain A"/>
    <property type="match status" value="1"/>
</dbReference>
<dbReference type="EMBL" id="RQGG01000023">
    <property type="protein sequence ID" value="TGL53610.1"/>
    <property type="molecule type" value="Genomic_DNA"/>
</dbReference>
<dbReference type="PANTHER" id="PTHR35038">
    <property type="entry name" value="DISSIMILATORY SULFITE REDUCTASE SIRA"/>
    <property type="match status" value="1"/>
</dbReference>
<name>A0A4R9JQ29_9LEPT</name>
<dbReference type="PANTHER" id="PTHR35038:SF8">
    <property type="entry name" value="C-TYPE POLYHEME CYTOCHROME OMCC"/>
    <property type="match status" value="1"/>
</dbReference>
<dbReference type="InterPro" id="IPR023155">
    <property type="entry name" value="Cyt_c-552/4"/>
</dbReference>
<protein>
    <submittedName>
        <fullName evidence="3">Cytochrome C554 and C-prime</fullName>
    </submittedName>
</protein>
<accession>A0A4R9JQ29</accession>
<dbReference type="OrthoDB" id="9814800at2"/>
<gene>
    <name evidence="3" type="ORF">EHQ59_08300</name>
</gene>
<dbReference type="SUPFAM" id="SSF48695">
    <property type="entry name" value="Multiheme cytochromes"/>
    <property type="match status" value="1"/>
</dbReference>
<dbReference type="GO" id="GO:0016491">
    <property type="term" value="F:oxidoreductase activity"/>
    <property type="evidence" value="ECO:0007669"/>
    <property type="project" value="TreeGrafter"/>
</dbReference>
<evidence type="ECO:0000313" key="3">
    <source>
        <dbReference type="EMBL" id="TGL53610.1"/>
    </source>
</evidence>
<dbReference type="InterPro" id="IPR036280">
    <property type="entry name" value="Multihaem_cyt_sf"/>
</dbReference>
<proteinExistence type="predicted"/>
<evidence type="ECO:0000256" key="1">
    <source>
        <dbReference type="ARBA" id="ARBA00022729"/>
    </source>
</evidence>
<sequence>MLVGYYVYQNQREVPLEEVFPGKHWVRPIENLPNLKAVGAPTAKNCGNCHTEIYEEWKLSTHANALSDLQFQSELAKPSSPKWICLNCHIPIQNQRETIITALQGGDYFKPIEIPNPNFNPEMKEEAITCATCHVRVDANTKESYVIGGRGGTSPPHPTQIKKEFLENRCNDCHNETYTLNQSLVCSFQTGTELQSSESKQTCVSCHMPEVKRSFVKASLHRPIRNSHRHGFVGGGVPKTFALYKDQIRLGYKPGLVLTGIQVEKDQMILHIQNQFADHYVTSGDPERFYRLTLHGFDSTGKTLFSREMKIGQEWEWSPNAKKISDNRIPRKGEFEWSIDRKGDLTSIVQYRFQAVHVRLKNETSDYMMLTAENVAEPYQNKVKNIKTFYPHSSIVIESFFDAYGKIQKETSLEELYKRNAERAGE</sequence>
<reference evidence="3" key="1">
    <citation type="journal article" date="2019" name="PLoS Negl. Trop. Dis.">
        <title>Revisiting the worldwide diversity of Leptospira species in the environment.</title>
        <authorList>
            <person name="Vincent A.T."/>
            <person name="Schiettekatte O."/>
            <person name="Bourhy P."/>
            <person name="Veyrier F.J."/>
            <person name="Picardeau M."/>
        </authorList>
    </citation>
    <scope>NUCLEOTIDE SEQUENCE [LARGE SCALE GENOMIC DNA]</scope>
    <source>
        <strain evidence="3">201702454</strain>
    </source>
</reference>
<evidence type="ECO:0000259" key="2">
    <source>
        <dbReference type="Pfam" id="PF13435"/>
    </source>
</evidence>
<dbReference type="AlphaFoldDB" id="A0A4R9JQ29"/>
<keyword evidence="4" id="KW-1185">Reference proteome</keyword>
<organism evidence="3 4">
    <name type="scientific">Leptospira kemamanensis</name>
    <dbReference type="NCBI Taxonomy" id="2484942"/>
    <lineage>
        <taxon>Bacteria</taxon>
        <taxon>Pseudomonadati</taxon>
        <taxon>Spirochaetota</taxon>
        <taxon>Spirochaetia</taxon>
        <taxon>Leptospirales</taxon>
        <taxon>Leptospiraceae</taxon>
        <taxon>Leptospira</taxon>
    </lineage>
</organism>
<comment type="caution">
    <text evidence="3">The sequence shown here is derived from an EMBL/GenBank/DDBJ whole genome shotgun (WGS) entry which is preliminary data.</text>
</comment>
<dbReference type="Proteomes" id="UP000297609">
    <property type="component" value="Unassembled WGS sequence"/>
</dbReference>
<feature type="domain" description="Cytochrome c-552/4" evidence="2">
    <location>
        <begin position="46"/>
        <end position="99"/>
    </location>
</feature>
<evidence type="ECO:0000313" key="4">
    <source>
        <dbReference type="Proteomes" id="UP000297609"/>
    </source>
</evidence>
<keyword evidence="1" id="KW-0732">Signal</keyword>
<dbReference type="Pfam" id="PF13435">
    <property type="entry name" value="Cytochrome_C554"/>
    <property type="match status" value="1"/>
</dbReference>
<dbReference type="InterPro" id="IPR051829">
    <property type="entry name" value="Multiheme_Cytochr_ET"/>
</dbReference>